<keyword evidence="2" id="KW-0560">Oxidoreductase</keyword>
<keyword evidence="3" id="KW-1185">Reference proteome</keyword>
<dbReference type="PANTHER" id="PTHR33336">
    <property type="entry name" value="QUINOL MONOOXYGENASE YGIN-RELATED"/>
    <property type="match status" value="1"/>
</dbReference>
<dbReference type="InterPro" id="IPR007138">
    <property type="entry name" value="ABM_dom"/>
</dbReference>
<organism evidence="2 3">
    <name type="scientific">Aeromicrobium endophyticum</name>
    <dbReference type="NCBI Taxonomy" id="2292704"/>
    <lineage>
        <taxon>Bacteria</taxon>
        <taxon>Bacillati</taxon>
        <taxon>Actinomycetota</taxon>
        <taxon>Actinomycetes</taxon>
        <taxon>Propionibacteriales</taxon>
        <taxon>Nocardioidaceae</taxon>
        <taxon>Aeromicrobium</taxon>
    </lineage>
</organism>
<accession>A0A371PD28</accession>
<dbReference type="Gene3D" id="3.30.70.100">
    <property type="match status" value="1"/>
</dbReference>
<proteinExistence type="predicted"/>
<comment type="caution">
    <text evidence="2">The sequence shown here is derived from an EMBL/GenBank/DDBJ whole genome shotgun (WGS) entry which is preliminary data.</text>
</comment>
<protein>
    <submittedName>
        <fullName evidence="2">Antibiotic biosynthesis monooxygenase</fullName>
    </submittedName>
</protein>
<dbReference type="SUPFAM" id="SSF54909">
    <property type="entry name" value="Dimeric alpha+beta barrel"/>
    <property type="match status" value="1"/>
</dbReference>
<keyword evidence="2" id="KW-0503">Monooxygenase</keyword>
<evidence type="ECO:0000313" key="2">
    <source>
        <dbReference type="EMBL" id="REK73526.1"/>
    </source>
</evidence>
<dbReference type="Pfam" id="PF03992">
    <property type="entry name" value="ABM"/>
    <property type="match status" value="1"/>
</dbReference>
<dbReference type="PANTHER" id="PTHR33336:SF3">
    <property type="entry name" value="ABM DOMAIN-CONTAINING PROTEIN"/>
    <property type="match status" value="1"/>
</dbReference>
<name>A0A371PD28_9ACTN</name>
<dbReference type="EMBL" id="QUBR01000001">
    <property type="protein sequence ID" value="REK73526.1"/>
    <property type="molecule type" value="Genomic_DNA"/>
</dbReference>
<dbReference type="PROSITE" id="PS51725">
    <property type="entry name" value="ABM"/>
    <property type="match status" value="1"/>
</dbReference>
<dbReference type="InterPro" id="IPR011008">
    <property type="entry name" value="Dimeric_a/b-barrel"/>
</dbReference>
<dbReference type="Proteomes" id="UP000265581">
    <property type="component" value="Unassembled WGS sequence"/>
</dbReference>
<feature type="domain" description="ABM" evidence="1">
    <location>
        <begin position="9"/>
        <end position="98"/>
    </location>
</feature>
<dbReference type="OrthoDB" id="5244470at2"/>
<evidence type="ECO:0000259" key="1">
    <source>
        <dbReference type="PROSITE" id="PS51725"/>
    </source>
</evidence>
<reference evidence="2 3" key="1">
    <citation type="submission" date="2018-08" db="EMBL/GenBank/DDBJ databases">
        <title>Aeromicrobium sp. M2KJ-4, whole genome shotgun sequence.</title>
        <authorList>
            <person name="Tuo L."/>
        </authorList>
    </citation>
    <scope>NUCLEOTIDE SEQUENCE [LARGE SCALE GENOMIC DNA]</scope>
    <source>
        <strain evidence="2 3">M2KJ-4</strain>
    </source>
</reference>
<evidence type="ECO:0000313" key="3">
    <source>
        <dbReference type="Proteomes" id="UP000265581"/>
    </source>
</evidence>
<sequence length="106" mass="11639">MSGPVSAPLDVVATIEVRPGRADAVVEIVTQHLETIRAEEGCLRYDLYRVRRDDDTLVMVEQWATKDALRAHGEADHFRAMSAQLAGELAAAPVVRVLEPAVRFAT</sequence>
<gene>
    <name evidence="2" type="ORF">DX116_08270</name>
</gene>
<dbReference type="GO" id="GO:0004497">
    <property type="term" value="F:monooxygenase activity"/>
    <property type="evidence" value="ECO:0007669"/>
    <property type="project" value="UniProtKB-KW"/>
</dbReference>
<dbReference type="InterPro" id="IPR050744">
    <property type="entry name" value="AI-2_Isomerase_LsrG"/>
</dbReference>
<dbReference type="AlphaFoldDB" id="A0A371PD28"/>